<dbReference type="InterPro" id="IPR019207">
    <property type="entry name" value="DUF2092"/>
</dbReference>
<reference evidence="3 4" key="1">
    <citation type="submission" date="2019-08" db="EMBL/GenBank/DDBJ databases">
        <title>Massilia golmudensis sp. nov., isolated from sand in the Qinghai-Tibetan Plateau.</title>
        <authorList>
            <person name="Zhang B."/>
        </authorList>
    </citation>
    <scope>NUCLEOTIDE SEQUENCE [LARGE SCALE GENOMIC DNA]</scope>
    <source>
        <strain evidence="3 4">GEM5</strain>
    </source>
</reference>
<gene>
    <name evidence="3" type="ORF">FVD38_10605</name>
</gene>
<dbReference type="AlphaFoldDB" id="A0A5C7G3X1"/>
<protein>
    <submittedName>
        <fullName evidence="3">DUF2092 domain-containing protein</fullName>
    </submittedName>
</protein>
<keyword evidence="4" id="KW-1185">Reference proteome</keyword>
<accession>A0A5C7G3X1</accession>
<sequence>MQLLGQKRPIHNGLALTVGPRSDCARAAPMAHWYPWRPVAQRIERPRVVCSQTKGRHMRAVPIRLLCAAACLPLACLAAPQNAPQNPPPAPTDQPAQAAQPDIEPEAISALSAMGAYLRTLPSFEVLGRATTETVMDDGMKLQFDSTANLKVRRPDRLQVDIANDRKQRQIFYDGKSVTVYGPRLKYYATVAAPPTLRETVDALGAKYGIELPLADLFYWGTEQAPVSDIRAAHYIGPATVGSLKADHYAYRQEGVDWQVWIQAGKTPLPLKLAVTAIAQPGEPTHTAWLRWNLAPRFSDATFSFRPPSGAMKIALQTADGKVASIK</sequence>
<dbReference type="Gene3D" id="2.50.20.10">
    <property type="entry name" value="Lipoprotein localisation LolA/LolB/LppX"/>
    <property type="match status" value="1"/>
</dbReference>
<organism evidence="3 4">
    <name type="scientific">Massilia arenae</name>
    <dbReference type="NCBI Taxonomy" id="2603288"/>
    <lineage>
        <taxon>Bacteria</taxon>
        <taxon>Pseudomonadati</taxon>
        <taxon>Pseudomonadota</taxon>
        <taxon>Betaproteobacteria</taxon>
        <taxon>Burkholderiales</taxon>
        <taxon>Oxalobacteraceae</taxon>
        <taxon>Telluria group</taxon>
        <taxon>Massilia</taxon>
    </lineage>
</organism>
<dbReference type="EMBL" id="VPFD01000010">
    <property type="protein sequence ID" value="TXF99850.1"/>
    <property type="molecule type" value="Genomic_DNA"/>
</dbReference>
<feature type="region of interest" description="Disordered" evidence="2">
    <location>
        <begin position="82"/>
        <end position="101"/>
    </location>
</feature>
<evidence type="ECO:0000313" key="4">
    <source>
        <dbReference type="Proteomes" id="UP000321413"/>
    </source>
</evidence>
<evidence type="ECO:0000313" key="3">
    <source>
        <dbReference type="EMBL" id="TXF99850.1"/>
    </source>
</evidence>
<evidence type="ECO:0000256" key="1">
    <source>
        <dbReference type="ARBA" id="ARBA00022729"/>
    </source>
</evidence>
<keyword evidence="1" id="KW-0732">Signal</keyword>
<proteinExistence type="predicted"/>
<dbReference type="InterPro" id="IPR029046">
    <property type="entry name" value="LolA/LolB/LppX"/>
</dbReference>
<evidence type="ECO:0000256" key="2">
    <source>
        <dbReference type="SAM" id="MobiDB-lite"/>
    </source>
</evidence>
<dbReference type="SUPFAM" id="SSF89392">
    <property type="entry name" value="Prokaryotic lipoproteins and lipoprotein localization factors"/>
    <property type="match status" value="1"/>
</dbReference>
<dbReference type="Pfam" id="PF09865">
    <property type="entry name" value="DUF2092"/>
    <property type="match status" value="1"/>
</dbReference>
<name>A0A5C7G3X1_9BURK</name>
<dbReference type="Proteomes" id="UP000321413">
    <property type="component" value="Unassembled WGS sequence"/>
</dbReference>
<comment type="caution">
    <text evidence="3">The sequence shown here is derived from an EMBL/GenBank/DDBJ whole genome shotgun (WGS) entry which is preliminary data.</text>
</comment>